<gene>
    <name evidence="1" type="ORF">D7316_00353</name>
</gene>
<dbReference type="RefSeq" id="WP_124706768.1">
    <property type="nucleotide sequence ID" value="NZ_CP033972.1"/>
</dbReference>
<sequence length="142" mass="14896">MTEEDVQEIGPIDYLVLEWPDQQPSGEAIPHLIELVDRGIIRIIDLAFVAKAEDGTVTQIAIDELGGEFAVLDGASADLIGDDDIAEASSVLEPGTAAGIIVYENSWAAPFATALRRNGAQVVASGRIPVDALVEALDAAEA</sequence>
<evidence type="ECO:0000313" key="2">
    <source>
        <dbReference type="Proteomes" id="UP000271469"/>
    </source>
</evidence>
<organism evidence="1 2">
    <name type="scientific">Gordonia insulae</name>
    <dbReference type="NCBI Taxonomy" id="2420509"/>
    <lineage>
        <taxon>Bacteria</taxon>
        <taxon>Bacillati</taxon>
        <taxon>Actinomycetota</taxon>
        <taxon>Actinomycetes</taxon>
        <taxon>Mycobacteriales</taxon>
        <taxon>Gordoniaceae</taxon>
        <taxon>Gordonia</taxon>
    </lineage>
</organism>
<dbReference type="AlphaFoldDB" id="A0A3G8JFK8"/>
<name>A0A3G8JFK8_9ACTN</name>
<accession>A0A3G8JFK8</accession>
<keyword evidence="2" id="KW-1185">Reference proteome</keyword>
<protein>
    <recommendedName>
        <fullName evidence="3">DUF1269 domain-containing protein</fullName>
    </recommendedName>
</protein>
<dbReference type="OrthoDB" id="1779644at2"/>
<proteinExistence type="predicted"/>
<dbReference type="InterPro" id="IPR046288">
    <property type="entry name" value="DUF6325"/>
</dbReference>
<dbReference type="EMBL" id="CP033972">
    <property type="protein sequence ID" value="AZG43784.1"/>
    <property type="molecule type" value="Genomic_DNA"/>
</dbReference>
<dbReference type="Proteomes" id="UP000271469">
    <property type="component" value="Chromosome"/>
</dbReference>
<dbReference type="Pfam" id="PF19850">
    <property type="entry name" value="DUF6325"/>
    <property type="match status" value="1"/>
</dbReference>
<dbReference type="KEGG" id="gom:D7316_00353"/>
<evidence type="ECO:0008006" key="3">
    <source>
        <dbReference type="Google" id="ProtNLM"/>
    </source>
</evidence>
<reference evidence="1 2" key="1">
    <citation type="submission" date="2018-11" db="EMBL/GenBank/DDBJ databases">
        <title>Gordonia insulae sp. nov., isolated from an island soil.</title>
        <authorList>
            <person name="Kim Y.S."/>
            <person name="Kim S.B."/>
        </authorList>
    </citation>
    <scope>NUCLEOTIDE SEQUENCE [LARGE SCALE GENOMIC DNA]</scope>
    <source>
        <strain evidence="1 2">MMS17-SY073</strain>
    </source>
</reference>
<evidence type="ECO:0000313" key="1">
    <source>
        <dbReference type="EMBL" id="AZG43784.1"/>
    </source>
</evidence>